<organism evidence="1 2">
    <name type="scientific">Sphingomonas daechungensis</name>
    <dbReference type="NCBI Taxonomy" id="1176646"/>
    <lineage>
        <taxon>Bacteria</taxon>
        <taxon>Pseudomonadati</taxon>
        <taxon>Pseudomonadota</taxon>
        <taxon>Alphaproteobacteria</taxon>
        <taxon>Sphingomonadales</taxon>
        <taxon>Sphingomonadaceae</taxon>
        <taxon>Sphingomonas</taxon>
    </lineage>
</organism>
<evidence type="ECO:0008006" key="3">
    <source>
        <dbReference type="Google" id="ProtNLM"/>
    </source>
</evidence>
<accession>A0ABX6T176</accession>
<name>A0ABX6T176_9SPHN</name>
<keyword evidence="2" id="KW-1185">Reference proteome</keyword>
<reference evidence="1 2" key="1">
    <citation type="submission" date="2020-08" db="EMBL/GenBank/DDBJ databases">
        <title>Genome sequence of Sphingomonas daechungensis KACC 18115T.</title>
        <authorList>
            <person name="Hyun D.-W."/>
            <person name="Bae J.-W."/>
        </authorList>
    </citation>
    <scope>NUCLEOTIDE SEQUENCE [LARGE SCALE GENOMIC DNA]</scope>
    <source>
        <strain evidence="1 2">KACC 18115</strain>
    </source>
</reference>
<dbReference type="RefSeq" id="WP_187714584.1">
    <property type="nucleotide sequence ID" value="NZ_BAABJC010000001.1"/>
</dbReference>
<gene>
    <name evidence="1" type="ORF">H9L15_14645</name>
</gene>
<protein>
    <recommendedName>
        <fullName evidence="3">Nuclear transport factor 2 family protein</fullName>
    </recommendedName>
</protein>
<evidence type="ECO:0000313" key="2">
    <source>
        <dbReference type="Proteomes" id="UP000516134"/>
    </source>
</evidence>
<dbReference type="Gene3D" id="3.10.450.50">
    <property type="match status" value="1"/>
</dbReference>
<sequence length="120" mass="13778">MALQEHLFDLKEGFWLSGEEHFLEHVDKECLLAFPQMGEMHGVFAREHVAATAMNANRWRDLRLSGRHLLRVDDDVAIISYRADVTRADDQPYLALVSSAYVQTSDGWNLAFHQHSPVEE</sequence>
<dbReference type="EMBL" id="CP060780">
    <property type="protein sequence ID" value="QNP43154.1"/>
    <property type="molecule type" value="Genomic_DNA"/>
</dbReference>
<proteinExistence type="predicted"/>
<evidence type="ECO:0000313" key="1">
    <source>
        <dbReference type="EMBL" id="QNP43154.1"/>
    </source>
</evidence>
<dbReference type="Proteomes" id="UP000516134">
    <property type="component" value="Chromosome"/>
</dbReference>
<dbReference type="SUPFAM" id="SSF54427">
    <property type="entry name" value="NTF2-like"/>
    <property type="match status" value="1"/>
</dbReference>
<dbReference type="InterPro" id="IPR032710">
    <property type="entry name" value="NTF2-like_dom_sf"/>
</dbReference>